<dbReference type="Gene3D" id="3.20.20.140">
    <property type="entry name" value="Metal-dependent hydrolases"/>
    <property type="match status" value="1"/>
</dbReference>
<dbReference type="AlphaFoldDB" id="A0A6A5QF88"/>
<dbReference type="InterPro" id="IPR032465">
    <property type="entry name" value="ACMSD"/>
</dbReference>
<dbReference type="GO" id="GO:0016787">
    <property type="term" value="F:hydrolase activity"/>
    <property type="evidence" value="ECO:0007669"/>
    <property type="project" value="InterPro"/>
</dbReference>
<dbReference type="PANTHER" id="PTHR21240:SF32">
    <property type="entry name" value="AMIDOHYDROLASE-RELATED DOMAIN-CONTAINING PROTEIN"/>
    <property type="match status" value="1"/>
</dbReference>
<feature type="domain" description="Amidohydrolase-related" evidence="4">
    <location>
        <begin position="35"/>
        <end position="130"/>
    </location>
</feature>
<dbReference type="Pfam" id="PF04909">
    <property type="entry name" value="Amidohydro_2"/>
    <property type="match status" value="1"/>
</dbReference>
<dbReference type="OrthoDB" id="2832284at2759"/>
<sequence>MATRGIRQSILSISTPQGNAFQSEPDASLRRDKSVALARLLNEYVAQVVRVWPERFRFLGVVPLPWVGEAVREARYVLGEGMGAVGIGVLTNHEGVYVGDERFDGLWEVLGERGREVVFVHPTEPVIRLEDGRLVGSRPCKFCSPSSLRFLVA</sequence>
<protein>
    <recommendedName>
        <fullName evidence="4">Amidohydrolase-related domain-containing protein</fullName>
    </recommendedName>
</protein>
<proteinExistence type="inferred from homology"/>
<name>A0A6A5QF88_AMPQU</name>
<organism evidence="5 6">
    <name type="scientific">Ampelomyces quisqualis</name>
    <name type="common">Powdery mildew agent</name>
    <dbReference type="NCBI Taxonomy" id="50730"/>
    <lineage>
        <taxon>Eukaryota</taxon>
        <taxon>Fungi</taxon>
        <taxon>Dikarya</taxon>
        <taxon>Ascomycota</taxon>
        <taxon>Pezizomycotina</taxon>
        <taxon>Dothideomycetes</taxon>
        <taxon>Pleosporomycetidae</taxon>
        <taxon>Pleosporales</taxon>
        <taxon>Pleosporineae</taxon>
        <taxon>Phaeosphaeriaceae</taxon>
        <taxon>Ampelomyces</taxon>
    </lineage>
</organism>
<evidence type="ECO:0000259" key="4">
    <source>
        <dbReference type="Pfam" id="PF04909"/>
    </source>
</evidence>
<dbReference type="PANTHER" id="PTHR21240">
    <property type="entry name" value="2-AMINO-3-CARBOXYLMUCONATE-6-SEMIALDEHYDE DECARBOXYLASE"/>
    <property type="match status" value="1"/>
</dbReference>
<comment type="similarity">
    <text evidence="3">Belongs to the metallo-dependent hydrolases superfamily.</text>
</comment>
<dbReference type="InterPro" id="IPR032466">
    <property type="entry name" value="Metal_Hydrolase"/>
</dbReference>
<dbReference type="Proteomes" id="UP000800096">
    <property type="component" value="Unassembled WGS sequence"/>
</dbReference>
<evidence type="ECO:0000256" key="3">
    <source>
        <dbReference type="RuleBase" id="RU366045"/>
    </source>
</evidence>
<dbReference type="GO" id="GO:0005829">
    <property type="term" value="C:cytosol"/>
    <property type="evidence" value="ECO:0007669"/>
    <property type="project" value="TreeGrafter"/>
</dbReference>
<keyword evidence="1 3" id="KW-0210">Decarboxylase</keyword>
<gene>
    <name evidence="5" type="ORF">BDU57DRAFT_531429</name>
</gene>
<evidence type="ECO:0000313" key="5">
    <source>
        <dbReference type="EMBL" id="KAF1913500.1"/>
    </source>
</evidence>
<keyword evidence="6" id="KW-1185">Reference proteome</keyword>
<keyword evidence="2 3" id="KW-0456">Lyase</keyword>
<dbReference type="EMBL" id="ML979138">
    <property type="protein sequence ID" value="KAF1913500.1"/>
    <property type="molecule type" value="Genomic_DNA"/>
</dbReference>
<dbReference type="InterPro" id="IPR006680">
    <property type="entry name" value="Amidohydro-rel"/>
</dbReference>
<reference evidence="5" key="1">
    <citation type="journal article" date="2020" name="Stud. Mycol.">
        <title>101 Dothideomycetes genomes: a test case for predicting lifestyles and emergence of pathogens.</title>
        <authorList>
            <person name="Haridas S."/>
            <person name="Albert R."/>
            <person name="Binder M."/>
            <person name="Bloem J."/>
            <person name="Labutti K."/>
            <person name="Salamov A."/>
            <person name="Andreopoulos B."/>
            <person name="Baker S."/>
            <person name="Barry K."/>
            <person name="Bills G."/>
            <person name="Bluhm B."/>
            <person name="Cannon C."/>
            <person name="Castanera R."/>
            <person name="Culley D."/>
            <person name="Daum C."/>
            <person name="Ezra D."/>
            <person name="Gonzalez J."/>
            <person name="Henrissat B."/>
            <person name="Kuo A."/>
            <person name="Liang C."/>
            <person name="Lipzen A."/>
            <person name="Lutzoni F."/>
            <person name="Magnuson J."/>
            <person name="Mondo S."/>
            <person name="Nolan M."/>
            <person name="Ohm R."/>
            <person name="Pangilinan J."/>
            <person name="Park H.-J."/>
            <person name="Ramirez L."/>
            <person name="Alfaro M."/>
            <person name="Sun H."/>
            <person name="Tritt A."/>
            <person name="Yoshinaga Y."/>
            <person name="Zwiers L.-H."/>
            <person name="Turgeon B."/>
            <person name="Goodwin S."/>
            <person name="Spatafora J."/>
            <person name="Crous P."/>
            <person name="Grigoriev I."/>
        </authorList>
    </citation>
    <scope>NUCLEOTIDE SEQUENCE</scope>
    <source>
        <strain evidence="5">HMLAC05119</strain>
    </source>
</reference>
<dbReference type="GO" id="GO:0016831">
    <property type="term" value="F:carboxy-lyase activity"/>
    <property type="evidence" value="ECO:0007669"/>
    <property type="project" value="UniProtKB-KW"/>
</dbReference>
<dbReference type="GO" id="GO:0019748">
    <property type="term" value="P:secondary metabolic process"/>
    <property type="evidence" value="ECO:0007669"/>
    <property type="project" value="TreeGrafter"/>
</dbReference>
<evidence type="ECO:0000256" key="1">
    <source>
        <dbReference type="ARBA" id="ARBA00022793"/>
    </source>
</evidence>
<evidence type="ECO:0000313" key="6">
    <source>
        <dbReference type="Proteomes" id="UP000800096"/>
    </source>
</evidence>
<dbReference type="SUPFAM" id="SSF51556">
    <property type="entry name" value="Metallo-dependent hydrolases"/>
    <property type="match status" value="1"/>
</dbReference>
<accession>A0A6A5QF88</accession>
<evidence type="ECO:0000256" key="2">
    <source>
        <dbReference type="ARBA" id="ARBA00023239"/>
    </source>
</evidence>